<dbReference type="Pfam" id="PF01569">
    <property type="entry name" value="PAP2"/>
    <property type="match status" value="1"/>
</dbReference>
<organism evidence="12">
    <name type="scientific">Vanderwaltozyma polyspora (strain ATCC 22028 / DSM 70294 / BCRC 21397 / CBS 2163 / NBRC 10782 / NRRL Y-8283 / UCD 57-17)</name>
    <name type="common">Kluyveromyces polysporus</name>
    <dbReference type="NCBI Taxonomy" id="436907"/>
    <lineage>
        <taxon>Eukaryota</taxon>
        <taxon>Fungi</taxon>
        <taxon>Dikarya</taxon>
        <taxon>Ascomycota</taxon>
        <taxon>Saccharomycotina</taxon>
        <taxon>Saccharomycetes</taxon>
        <taxon>Saccharomycetales</taxon>
        <taxon>Saccharomycetaceae</taxon>
        <taxon>Vanderwaltozyma</taxon>
    </lineage>
</organism>
<evidence type="ECO:0000313" key="12">
    <source>
        <dbReference type="Proteomes" id="UP000000267"/>
    </source>
</evidence>
<dbReference type="HOGENOM" id="CLU_019266_1_1_1"/>
<dbReference type="GO" id="GO:0042392">
    <property type="term" value="F:sphingosine-1-phosphate phosphatase activity"/>
    <property type="evidence" value="ECO:0007669"/>
    <property type="project" value="EnsemblFungi"/>
</dbReference>
<evidence type="ECO:0000313" key="11">
    <source>
        <dbReference type="EMBL" id="EDO18504.1"/>
    </source>
</evidence>
<gene>
    <name evidence="11" type="ORF">Kpol_2001p5</name>
</gene>
<name>A7TGP1_VANPO</name>
<dbReference type="GO" id="GO:0030148">
    <property type="term" value="P:sphingolipid biosynthetic process"/>
    <property type="evidence" value="ECO:0007669"/>
    <property type="project" value="EnsemblFungi"/>
</dbReference>
<dbReference type="OMA" id="GRWEYPY"/>
<dbReference type="KEGG" id="vpo:Kpol_2001p5"/>
<feature type="transmembrane region" description="Helical" evidence="9">
    <location>
        <begin position="240"/>
        <end position="259"/>
    </location>
</feature>
<evidence type="ECO:0000256" key="9">
    <source>
        <dbReference type="SAM" id="Phobius"/>
    </source>
</evidence>
<keyword evidence="4" id="KW-0256">Endoplasmic reticulum</keyword>
<dbReference type="GO" id="GO:0046839">
    <property type="term" value="P:phospholipid dephosphorylation"/>
    <property type="evidence" value="ECO:0007669"/>
    <property type="project" value="EnsemblFungi"/>
</dbReference>
<feature type="transmembrane region" description="Helical" evidence="9">
    <location>
        <begin position="183"/>
        <end position="202"/>
    </location>
</feature>
<keyword evidence="5 9" id="KW-1133">Transmembrane helix</keyword>
<dbReference type="SUPFAM" id="SSF48317">
    <property type="entry name" value="Acid phosphatase/Vanadium-dependent haloperoxidase"/>
    <property type="match status" value="1"/>
</dbReference>
<dbReference type="PhylomeDB" id="A7TGP1"/>
<dbReference type="PANTHER" id="PTHR14969">
    <property type="entry name" value="SPHINGOSINE-1-PHOSPHATE PHOSPHOHYDROLASE"/>
    <property type="match status" value="1"/>
</dbReference>
<evidence type="ECO:0000256" key="3">
    <source>
        <dbReference type="ARBA" id="ARBA00022801"/>
    </source>
</evidence>
<dbReference type="GO" id="GO:0005789">
    <property type="term" value="C:endoplasmic reticulum membrane"/>
    <property type="evidence" value="ECO:0007669"/>
    <property type="project" value="UniProtKB-SubCell"/>
</dbReference>
<dbReference type="AlphaFoldDB" id="A7TGP1"/>
<protein>
    <recommendedName>
        <fullName evidence="10">Phosphatidic acid phosphatase type 2/haloperoxidase domain-containing protein</fullName>
    </recommendedName>
</protein>
<dbReference type="RefSeq" id="XP_001646362.1">
    <property type="nucleotide sequence ID" value="XM_001646312.1"/>
</dbReference>
<comment type="similarity">
    <text evidence="7">Belongs to the type 2 lipid phosphate phosphatase family.</text>
</comment>
<dbReference type="CDD" id="cd03388">
    <property type="entry name" value="PAP2_SPPase1"/>
    <property type="match status" value="1"/>
</dbReference>
<evidence type="ECO:0000256" key="2">
    <source>
        <dbReference type="ARBA" id="ARBA00022692"/>
    </source>
</evidence>
<dbReference type="Proteomes" id="UP000000267">
    <property type="component" value="Unassembled WGS sequence"/>
</dbReference>
<feature type="transmembrane region" description="Helical" evidence="9">
    <location>
        <begin position="308"/>
        <end position="327"/>
    </location>
</feature>
<feature type="domain" description="Phosphatidic acid phosphatase type 2/haloperoxidase" evidence="10">
    <location>
        <begin position="106"/>
        <end position="226"/>
    </location>
</feature>
<dbReference type="InterPro" id="IPR000326">
    <property type="entry name" value="PAP2/HPO"/>
</dbReference>
<evidence type="ECO:0000259" key="10">
    <source>
        <dbReference type="SMART" id="SM00014"/>
    </source>
</evidence>
<sequence length="388" mass="43480">MAEVKTIEGVEDSAKPAPQEKETKCPDAGTQPTAFFKENMSPTRFAMREWLMPYINNQSQQIADWQKKHRTPIRDIFFKYTSLCGSHTFYVIAIPLPAWFGAYDLCRDMVYLLGYSIYVSGLLKDYWCLPRPESPPVEKLTLSAYTTKEYGAPSSHTANATAVSLLFIQLIWQSEILSLQSRIVFTTIVILYFLTLVLGRIYCGMHGILDLSTGAMCGLATFIARLIVKPLLTEYAVKQSIWYPVASIGIPLFLLYTHPIPIDECPCFDDTVSFLGVVSGIDMSDWIIKRYGMKWIDATGSKESNTPIGILTKLIVGIACVSIWLYVVSKPSIRLFNSTVAKFTKSKPTDCIGVLGKYFRYAVVPMTVCLVCPILFSQLIPICNSLVL</sequence>
<dbReference type="eggNOG" id="KOG2822">
    <property type="taxonomic scope" value="Eukaryota"/>
</dbReference>
<keyword evidence="12" id="KW-1185">Reference proteome</keyword>
<dbReference type="OrthoDB" id="301434at2759"/>
<evidence type="ECO:0000256" key="4">
    <source>
        <dbReference type="ARBA" id="ARBA00022824"/>
    </source>
</evidence>
<evidence type="ECO:0000256" key="7">
    <source>
        <dbReference type="ARBA" id="ARBA00038324"/>
    </source>
</evidence>
<feature type="transmembrane region" description="Helical" evidence="9">
    <location>
        <begin position="358"/>
        <end position="376"/>
    </location>
</feature>
<evidence type="ECO:0000256" key="5">
    <source>
        <dbReference type="ARBA" id="ARBA00022989"/>
    </source>
</evidence>
<dbReference type="PANTHER" id="PTHR14969:SF28">
    <property type="entry name" value="DIHYDROSPHINGOSINE 1-PHOSPHATE PHOSPHATASE LCB3-RELATED"/>
    <property type="match status" value="1"/>
</dbReference>
<dbReference type="GeneID" id="5546799"/>
<keyword evidence="6 9" id="KW-0472">Membrane</keyword>
<dbReference type="InterPro" id="IPR036938">
    <property type="entry name" value="PAP2/HPO_sf"/>
</dbReference>
<feature type="transmembrane region" description="Helical" evidence="9">
    <location>
        <begin position="208"/>
        <end position="228"/>
    </location>
</feature>
<proteinExistence type="inferred from homology"/>
<accession>A7TGP1</accession>
<dbReference type="InParanoid" id="A7TGP1"/>
<dbReference type="STRING" id="436907.A7TGP1"/>
<evidence type="ECO:0000256" key="6">
    <source>
        <dbReference type="ARBA" id="ARBA00023136"/>
    </source>
</evidence>
<keyword evidence="3" id="KW-0378">Hydrolase</keyword>
<reference evidence="11 12" key="1">
    <citation type="journal article" date="2007" name="Proc. Natl. Acad. Sci. U.S.A.">
        <title>Independent sorting-out of thousands of duplicated gene pairs in two yeast species descended from a whole-genome duplication.</title>
        <authorList>
            <person name="Scannell D.R."/>
            <person name="Frank A.C."/>
            <person name="Conant G.C."/>
            <person name="Byrne K.P."/>
            <person name="Woolfit M."/>
            <person name="Wolfe K.H."/>
        </authorList>
    </citation>
    <scope>NUCLEOTIDE SEQUENCE [LARGE SCALE GENOMIC DNA]</scope>
    <source>
        <strain evidence="12">ATCC 22028 / DSM 70294 / BCRC 21397 / CBS 2163 / NBRC 10782 / NRRL Y-8283 / UCD 57-17</strain>
    </source>
</reference>
<feature type="compositionally biased region" description="Basic and acidic residues" evidence="8">
    <location>
        <begin position="1"/>
        <end position="25"/>
    </location>
</feature>
<feature type="region of interest" description="Disordered" evidence="8">
    <location>
        <begin position="1"/>
        <end position="31"/>
    </location>
</feature>
<evidence type="ECO:0000256" key="8">
    <source>
        <dbReference type="SAM" id="MobiDB-lite"/>
    </source>
</evidence>
<dbReference type="SMART" id="SM00014">
    <property type="entry name" value="acidPPc"/>
    <property type="match status" value="1"/>
</dbReference>
<dbReference type="Gene3D" id="1.20.144.10">
    <property type="entry name" value="Phosphatidic acid phosphatase type 2/haloperoxidase"/>
    <property type="match status" value="1"/>
</dbReference>
<evidence type="ECO:0000256" key="1">
    <source>
        <dbReference type="ARBA" id="ARBA00004477"/>
    </source>
</evidence>
<comment type="subcellular location">
    <subcellularLocation>
        <location evidence="1">Endoplasmic reticulum membrane</location>
        <topology evidence="1">Multi-pass membrane protein</topology>
    </subcellularLocation>
</comment>
<keyword evidence="2 9" id="KW-0812">Transmembrane</keyword>
<dbReference type="EMBL" id="DS480388">
    <property type="protein sequence ID" value="EDO18504.1"/>
    <property type="molecule type" value="Genomic_DNA"/>
</dbReference>